<accession>A0A254TDC5</accession>
<dbReference type="Proteomes" id="UP000197535">
    <property type="component" value="Unassembled WGS sequence"/>
</dbReference>
<dbReference type="GO" id="GO:0046930">
    <property type="term" value="C:pore complex"/>
    <property type="evidence" value="ECO:0007669"/>
    <property type="project" value="UniProtKB-KW"/>
</dbReference>
<evidence type="ECO:0000313" key="14">
    <source>
        <dbReference type="Proteomes" id="UP000197535"/>
    </source>
</evidence>
<dbReference type="CDD" id="cd00342">
    <property type="entry name" value="gram_neg_porins"/>
    <property type="match status" value="1"/>
</dbReference>
<dbReference type="SUPFAM" id="SSF56935">
    <property type="entry name" value="Porins"/>
    <property type="match status" value="1"/>
</dbReference>
<comment type="subcellular location">
    <subcellularLocation>
        <location evidence="1">Cell outer membrane</location>
        <topology evidence="1">Multi-pass membrane protein</topology>
    </subcellularLocation>
</comment>
<evidence type="ECO:0000256" key="10">
    <source>
        <dbReference type="ARBA" id="ARBA00023237"/>
    </source>
</evidence>
<comment type="caution">
    <text evidence="13">The sequence shown here is derived from an EMBL/GenBank/DDBJ whole genome shotgun (WGS) entry which is preliminary data.</text>
</comment>
<proteinExistence type="predicted"/>
<dbReference type="PANTHER" id="PTHR34501:SF9">
    <property type="entry name" value="MAJOR OUTER MEMBRANE PROTEIN P.IA"/>
    <property type="match status" value="1"/>
</dbReference>
<comment type="subunit">
    <text evidence="2">Homotrimer.</text>
</comment>
<dbReference type="InterPro" id="IPR050298">
    <property type="entry name" value="Gram-neg_bact_OMP"/>
</dbReference>
<keyword evidence="14" id="KW-1185">Reference proteome</keyword>
<organism evidence="13 14">
    <name type="scientific">Noviherbaspirillum denitrificans</name>
    <dbReference type="NCBI Taxonomy" id="1968433"/>
    <lineage>
        <taxon>Bacteria</taxon>
        <taxon>Pseudomonadati</taxon>
        <taxon>Pseudomonadota</taxon>
        <taxon>Betaproteobacteria</taxon>
        <taxon>Burkholderiales</taxon>
        <taxon>Oxalobacteraceae</taxon>
        <taxon>Noviherbaspirillum</taxon>
    </lineage>
</organism>
<dbReference type="GO" id="GO:0015288">
    <property type="term" value="F:porin activity"/>
    <property type="evidence" value="ECO:0007669"/>
    <property type="project" value="UniProtKB-KW"/>
</dbReference>
<evidence type="ECO:0000256" key="3">
    <source>
        <dbReference type="ARBA" id="ARBA00022448"/>
    </source>
</evidence>
<dbReference type="InterPro" id="IPR023614">
    <property type="entry name" value="Porin_dom_sf"/>
</dbReference>
<keyword evidence="8" id="KW-0626">Porin</keyword>
<keyword evidence="3" id="KW-0813">Transport</keyword>
<evidence type="ECO:0000259" key="12">
    <source>
        <dbReference type="Pfam" id="PF13609"/>
    </source>
</evidence>
<dbReference type="OrthoDB" id="5289162at2"/>
<name>A0A254TDC5_9BURK</name>
<keyword evidence="7" id="KW-0406">Ion transport</keyword>
<dbReference type="RefSeq" id="WP_088707519.1">
    <property type="nucleotide sequence ID" value="NZ_LSTO01000001.1"/>
</dbReference>
<keyword evidence="6 11" id="KW-0732">Signal</keyword>
<evidence type="ECO:0000256" key="8">
    <source>
        <dbReference type="ARBA" id="ARBA00023114"/>
    </source>
</evidence>
<keyword evidence="9" id="KW-0472">Membrane</keyword>
<dbReference type="PANTHER" id="PTHR34501">
    <property type="entry name" value="PROTEIN YDDL-RELATED"/>
    <property type="match status" value="1"/>
</dbReference>
<evidence type="ECO:0000313" key="13">
    <source>
        <dbReference type="EMBL" id="OWW20650.1"/>
    </source>
</evidence>
<evidence type="ECO:0000256" key="4">
    <source>
        <dbReference type="ARBA" id="ARBA00022452"/>
    </source>
</evidence>
<evidence type="ECO:0000256" key="2">
    <source>
        <dbReference type="ARBA" id="ARBA00011233"/>
    </source>
</evidence>
<keyword evidence="10" id="KW-0998">Cell outer membrane</keyword>
<protein>
    <submittedName>
        <fullName evidence="13">Porin</fullName>
    </submittedName>
</protein>
<dbReference type="InterPro" id="IPR033900">
    <property type="entry name" value="Gram_neg_porin_domain"/>
</dbReference>
<gene>
    <name evidence="13" type="ORF">AYR66_15315</name>
</gene>
<feature type="domain" description="Porin" evidence="12">
    <location>
        <begin position="10"/>
        <end position="345"/>
    </location>
</feature>
<reference evidence="13 14" key="1">
    <citation type="submission" date="2016-02" db="EMBL/GenBank/DDBJ databases">
        <authorList>
            <person name="Wen L."/>
            <person name="He K."/>
            <person name="Yang H."/>
        </authorList>
    </citation>
    <scope>NUCLEOTIDE SEQUENCE [LARGE SCALE GENOMIC DNA]</scope>
    <source>
        <strain evidence="13 14">TSA40</strain>
    </source>
</reference>
<evidence type="ECO:0000256" key="7">
    <source>
        <dbReference type="ARBA" id="ARBA00023065"/>
    </source>
</evidence>
<evidence type="ECO:0000256" key="1">
    <source>
        <dbReference type="ARBA" id="ARBA00004571"/>
    </source>
</evidence>
<feature type="signal peptide" evidence="11">
    <location>
        <begin position="1"/>
        <end position="23"/>
    </location>
</feature>
<feature type="chain" id="PRO_5012061149" evidence="11">
    <location>
        <begin position="24"/>
        <end position="364"/>
    </location>
</feature>
<dbReference type="Gene3D" id="2.40.160.10">
    <property type="entry name" value="Porin"/>
    <property type="match status" value="1"/>
</dbReference>
<dbReference type="GO" id="GO:0009279">
    <property type="term" value="C:cell outer membrane"/>
    <property type="evidence" value="ECO:0007669"/>
    <property type="project" value="UniProtKB-SubCell"/>
</dbReference>
<evidence type="ECO:0000256" key="5">
    <source>
        <dbReference type="ARBA" id="ARBA00022692"/>
    </source>
</evidence>
<evidence type="ECO:0000256" key="6">
    <source>
        <dbReference type="ARBA" id="ARBA00022729"/>
    </source>
</evidence>
<dbReference type="GO" id="GO:0006811">
    <property type="term" value="P:monoatomic ion transport"/>
    <property type="evidence" value="ECO:0007669"/>
    <property type="project" value="UniProtKB-KW"/>
</dbReference>
<keyword evidence="5" id="KW-0812">Transmembrane</keyword>
<evidence type="ECO:0000256" key="11">
    <source>
        <dbReference type="SAM" id="SignalP"/>
    </source>
</evidence>
<dbReference type="AlphaFoldDB" id="A0A254TDC5"/>
<evidence type="ECO:0000256" key="9">
    <source>
        <dbReference type="ARBA" id="ARBA00023136"/>
    </source>
</evidence>
<dbReference type="EMBL" id="LSTO01000001">
    <property type="protein sequence ID" value="OWW20650.1"/>
    <property type="molecule type" value="Genomic_DNA"/>
</dbReference>
<sequence length="364" mass="38581">MNKIRSRRIAAVALHLTAGYAMAQTNVNVSGLIDGFAGSLKNSGDTARRSVVGSGGMTTSWWGLKGQEDLGSGLRAEVALTGFMRIDTGETGRFGADNMFSQNANVGLSGSWGKVQLGRALAPNFLPNMLFNPFGDSFTFSPLIVHSNVGSGPANARTWSATNAGDTGWSNQVIYMTPEYGGLRGNFHYQLGEVAGDSGKRNIGGNLLYFNGPLGLSAYYQDVQVGNPNPGPLIDATTIPINIASIVRQKTWFGGASYETALAKMFATFRRSSNEARAGNAMEDRGSTIGLSAKLGQGVLLAAVGRAHRSGTLVGGGTITRTTASFGYDYYLSKRVDVYAVMMNDKITRANGANSVGFGIRHRF</sequence>
<dbReference type="Pfam" id="PF13609">
    <property type="entry name" value="Porin_4"/>
    <property type="match status" value="1"/>
</dbReference>
<keyword evidence="4" id="KW-1134">Transmembrane beta strand</keyword>